<evidence type="ECO:0000313" key="1">
    <source>
        <dbReference type="EMBL" id="MPM88304.1"/>
    </source>
</evidence>
<name>A0A645DFR6_9ZZZZ</name>
<reference evidence="1" key="1">
    <citation type="submission" date="2019-08" db="EMBL/GenBank/DDBJ databases">
        <authorList>
            <person name="Kucharzyk K."/>
            <person name="Murdoch R.W."/>
            <person name="Higgins S."/>
            <person name="Loffler F."/>
        </authorList>
    </citation>
    <scope>NUCLEOTIDE SEQUENCE</scope>
</reference>
<comment type="caution">
    <text evidence="1">The sequence shown here is derived from an EMBL/GenBank/DDBJ whole genome shotgun (WGS) entry which is preliminary data.</text>
</comment>
<dbReference type="AlphaFoldDB" id="A0A645DFR6"/>
<organism evidence="1">
    <name type="scientific">bioreactor metagenome</name>
    <dbReference type="NCBI Taxonomy" id="1076179"/>
    <lineage>
        <taxon>unclassified sequences</taxon>
        <taxon>metagenomes</taxon>
        <taxon>ecological metagenomes</taxon>
    </lineage>
</organism>
<sequence length="101" mass="12102">MKLNHFDDWDDFLIISREIKNDDNLAIVMSRPFQQSYHKKMSRIPDYLDKYFKSNNFMLIYPIHDSRLSDTANEPGNVSMNYPIESFEEFSKVISGLFRKR</sequence>
<dbReference type="EMBL" id="VSSQ01035943">
    <property type="protein sequence ID" value="MPM88304.1"/>
    <property type="molecule type" value="Genomic_DNA"/>
</dbReference>
<proteinExistence type="predicted"/>
<gene>
    <name evidence="1" type="ORF">SDC9_135406</name>
</gene>
<protein>
    <submittedName>
        <fullName evidence="1">Uncharacterized protein</fullName>
    </submittedName>
</protein>
<accession>A0A645DFR6</accession>